<dbReference type="AlphaFoldDB" id="A0A507FNS2"/>
<evidence type="ECO:0000256" key="2">
    <source>
        <dbReference type="ARBA" id="ARBA00006375"/>
    </source>
</evidence>
<dbReference type="GO" id="GO:0055085">
    <property type="term" value="P:transmembrane transport"/>
    <property type="evidence" value="ECO:0007669"/>
    <property type="project" value="InterPro"/>
</dbReference>
<evidence type="ECO:0000256" key="7">
    <source>
        <dbReference type="ARBA" id="ARBA00022989"/>
    </source>
</evidence>
<gene>
    <name evidence="13" type="ORF">CcCBS67573_g01461</name>
</gene>
<keyword evidence="3 11" id="KW-0813">Transport</keyword>
<comment type="caution">
    <text evidence="13">The sequence shown here is derived from an EMBL/GenBank/DDBJ whole genome shotgun (WGS) entry which is preliminary data.</text>
</comment>
<keyword evidence="9 10" id="KW-0472">Membrane</keyword>
<evidence type="ECO:0000256" key="3">
    <source>
        <dbReference type="ARBA" id="ARBA00022448"/>
    </source>
</evidence>
<feature type="repeat" description="Solcar" evidence="10">
    <location>
        <begin position="212"/>
        <end position="277"/>
    </location>
</feature>
<evidence type="ECO:0000256" key="5">
    <source>
        <dbReference type="ARBA" id="ARBA00022737"/>
    </source>
</evidence>
<evidence type="ECO:0000256" key="8">
    <source>
        <dbReference type="ARBA" id="ARBA00023128"/>
    </source>
</evidence>
<evidence type="ECO:0000313" key="14">
    <source>
        <dbReference type="Proteomes" id="UP000320333"/>
    </source>
</evidence>
<evidence type="ECO:0000256" key="12">
    <source>
        <dbReference type="SAM" id="Phobius"/>
    </source>
</evidence>
<name>A0A507FNS2_9FUNG</name>
<dbReference type="Pfam" id="PF00153">
    <property type="entry name" value="Mito_carr"/>
    <property type="match status" value="3"/>
</dbReference>
<evidence type="ECO:0000256" key="10">
    <source>
        <dbReference type="PROSITE-ProRule" id="PRU00282"/>
    </source>
</evidence>
<feature type="repeat" description="Solcar" evidence="10">
    <location>
        <begin position="19"/>
        <end position="105"/>
    </location>
</feature>
<dbReference type="Gene3D" id="1.50.40.10">
    <property type="entry name" value="Mitochondrial carrier domain"/>
    <property type="match status" value="1"/>
</dbReference>
<evidence type="ECO:0008006" key="15">
    <source>
        <dbReference type="Google" id="ProtNLM"/>
    </source>
</evidence>
<comment type="similarity">
    <text evidence="2 11">Belongs to the mitochondrial carrier (TC 2.A.29) family.</text>
</comment>
<dbReference type="EMBL" id="QEAP01000025">
    <property type="protein sequence ID" value="TPX77235.1"/>
    <property type="molecule type" value="Genomic_DNA"/>
</dbReference>
<dbReference type="InterPro" id="IPR002067">
    <property type="entry name" value="MCP"/>
</dbReference>
<dbReference type="InterPro" id="IPR023395">
    <property type="entry name" value="MCP_dom_sf"/>
</dbReference>
<dbReference type="STRING" id="246404.A0A507FNS2"/>
<proteinExistence type="inferred from homology"/>
<keyword evidence="8" id="KW-0496">Mitochondrion</keyword>
<feature type="non-terminal residue" evidence="13">
    <location>
        <position position="277"/>
    </location>
</feature>
<dbReference type="GO" id="GO:0005743">
    <property type="term" value="C:mitochondrial inner membrane"/>
    <property type="evidence" value="ECO:0007669"/>
    <property type="project" value="UniProtKB-SubCell"/>
</dbReference>
<keyword evidence="6" id="KW-0999">Mitochondrion inner membrane</keyword>
<evidence type="ECO:0000256" key="4">
    <source>
        <dbReference type="ARBA" id="ARBA00022692"/>
    </source>
</evidence>
<dbReference type="PROSITE" id="PS50920">
    <property type="entry name" value="SOLCAR"/>
    <property type="match status" value="3"/>
</dbReference>
<feature type="transmembrane region" description="Helical" evidence="12">
    <location>
        <begin position="217"/>
        <end position="238"/>
    </location>
</feature>
<reference evidence="13 14" key="1">
    <citation type="journal article" date="2019" name="Sci. Rep.">
        <title>Comparative genomics of chytrid fungi reveal insights into the obligate biotrophic and pathogenic lifestyle of Synchytrium endobioticum.</title>
        <authorList>
            <person name="van de Vossenberg B.T.L.H."/>
            <person name="Warris S."/>
            <person name="Nguyen H.D.T."/>
            <person name="van Gent-Pelzer M.P.E."/>
            <person name="Joly D.L."/>
            <person name="van de Geest H.C."/>
            <person name="Bonants P.J.M."/>
            <person name="Smith D.S."/>
            <person name="Levesque C.A."/>
            <person name="van der Lee T.A.J."/>
        </authorList>
    </citation>
    <scope>NUCLEOTIDE SEQUENCE [LARGE SCALE GENOMIC DNA]</scope>
    <source>
        <strain evidence="13 14">CBS 675.73</strain>
    </source>
</reference>
<feature type="repeat" description="Solcar" evidence="10">
    <location>
        <begin position="113"/>
        <end position="204"/>
    </location>
</feature>
<evidence type="ECO:0000256" key="6">
    <source>
        <dbReference type="ARBA" id="ARBA00022792"/>
    </source>
</evidence>
<evidence type="ECO:0000256" key="1">
    <source>
        <dbReference type="ARBA" id="ARBA00004448"/>
    </source>
</evidence>
<keyword evidence="7 12" id="KW-1133">Transmembrane helix</keyword>
<evidence type="ECO:0000256" key="11">
    <source>
        <dbReference type="RuleBase" id="RU000488"/>
    </source>
</evidence>
<keyword evidence="5" id="KW-0677">Repeat</keyword>
<dbReference type="SUPFAM" id="SSF103506">
    <property type="entry name" value="Mitochondrial carrier"/>
    <property type="match status" value="1"/>
</dbReference>
<dbReference type="OrthoDB" id="756301at2759"/>
<dbReference type="InterPro" id="IPR018108">
    <property type="entry name" value="MCP_transmembrane"/>
</dbReference>
<organism evidence="13 14">
    <name type="scientific">Chytriomyces confervae</name>
    <dbReference type="NCBI Taxonomy" id="246404"/>
    <lineage>
        <taxon>Eukaryota</taxon>
        <taxon>Fungi</taxon>
        <taxon>Fungi incertae sedis</taxon>
        <taxon>Chytridiomycota</taxon>
        <taxon>Chytridiomycota incertae sedis</taxon>
        <taxon>Chytridiomycetes</taxon>
        <taxon>Chytridiales</taxon>
        <taxon>Chytriomycetaceae</taxon>
        <taxon>Chytriomyces</taxon>
    </lineage>
</organism>
<sequence>MSSPSSSQSGAPSAWSVVQPFVLGGASGMVATAVIQPVDMVKVRIQLAGEGVAAAASRPSPFSIASSIVRAHGVASLYTGLSAGLLRQATYTTARMGLFNTFMERIQRDGTKASMLQRAMAGLAAGGLGAFVGNPCDLALIRMQADGLLPAAQRSNYSSVVDAITRIARDEGVLSLWKGCGPTIVRAMALNLGMLSTYSEAKSRLEPVLGKNSTTTAFGASAIAGFFASAFSLPFDFLKTRLQKQKPDPTTGRMLYSGTVDCAIKVFKKEGPRAFYK</sequence>
<dbReference type="Proteomes" id="UP000320333">
    <property type="component" value="Unassembled WGS sequence"/>
</dbReference>
<protein>
    <recommendedName>
        <fullName evidence="15">Mitochondrial 2-oxoglutarate/malate carrier protein</fullName>
    </recommendedName>
</protein>
<comment type="subcellular location">
    <subcellularLocation>
        <location evidence="1">Mitochondrion inner membrane</location>
        <topology evidence="1">Multi-pass membrane protein</topology>
    </subcellularLocation>
</comment>
<accession>A0A507FNS2</accession>
<dbReference type="PANTHER" id="PTHR45618">
    <property type="entry name" value="MITOCHONDRIAL DICARBOXYLATE CARRIER-RELATED"/>
    <property type="match status" value="1"/>
</dbReference>
<dbReference type="PRINTS" id="PR00926">
    <property type="entry name" value="MITOCARRIER"/>
</dbReference>
<keyword evidence="14" id="KW-1185">Reference proteome</keyword>
<dbReference type="FunFam" id="1.50.40.10:FF:000009">
    <property type="entry name" value="Mitochondrial 2-oxoglutarate/malate carrier protein"/>
    <property type="match status" value="1"/>
</dbReference>
<dbReference type="InterPro" id="IPR050391">
    <property type="entry name" value="Mito_Metabolite_Transporter"/>
</dbReference>
<evidence type="ECO:0000256" key="9">
    <source>
        <dbReference type="ARBA" id="ARBA00023136"/>
    </source>
</evidence>
<evidence type="ECO:0000313" key="13">
    <source>
        <dbReference type="EMBL" id="TPX77235.1"/>
    </source>
</evidence>
<keyword evidence="4 10" id="KW-0812">Transmembrane</keyword>